<reference evidence="4" key="1">
    <citation type="submission" date="2024-06" db="EMBL/GenBank/DDBJ databases">
        <title>Draft Genome Sequence of Deinococcus sonorensis Type Strain KR-87, a Biofilm Producing Representative of the Genus Deinococcus.</title>
        <authorList>
            <person name="Boren L.S."/>
            <person name="Grosso R.A."/>
            <person name="Hugenberg-Cox A.N."/>
            <person name="Hill J.T.E."/>
            <person name="Albert C.M."/>
            <person name="Tuohy J.M."/>
        </authorList>
    </citation>
    <scope>NUCLEOTIDE SEQUENCE</scope>
    <source>
        <strain evidence="4">KR-87</strain>
    </source>
</reference>
<evidence type="ECO:0000313" key="4">
    <source>
        <dbReference type="EMBL" id="XBV85016.1"/>
    </source>
</evidence>
<dbReference type="PROSITE" id="PS00671">
    <property type="entry name" value="D_2_HYDROXYACID_DH_3"/>
    <property type="match status" value="1"/>
</dbReference>
<feature type="domain" description="D-isomer specific 2-hydroxyacid dehydrogenase NAD-binding" evidence="3">
    <location>
        <begin position="96"/>
        <end position="259"/>
    </location>
</feature>
<dbReference type="SUPFAM" id="SSF52283">
    <property type="entry name" value="Formate/glycerate dehydrogenase catalytic domain-like"/>
    <property type="match status" value="1"/>
</dbReference>
<dbReference type="GO" id="GO:0016616">
    <property type="term" value="F:oxidoreductase activity, acting on the CH-OH group of donors, NAD or NADP as acceptor"/>
    <property type="evidence" value="ECO:0007669"/>
    <property type="project" value="UniProtKB-ARBA"/>
</dbReference>
<organism evidence="4">
    <name type="scientific">Deinococcus sonorensis KR-87</name>
    <dbReference type="NCBI Taxonomy" id="694439"/>
    <lineage>
        <taxon>Bacteria</taxon>
        <taxon>Thermotogati</taxon>
        <taxon>Deinococcota</taxon>
        <taxon>Deinococci</taxon>
        <taxon>Deinococcales</taxon>
        <taxon>Deinococcaceae</taxon>
        <taxon>Deinococcus</taxon>
    </lineage>
</organism>
<dbReference type="CDD" id="cd05300">
    <property type="entry name" value="2-Hacid_dh_1"/>
    <property type="match status" value="1"/>
</dbReference>
<dbReference type="InterPro" id="IPR006140">
    <property type="entry name" value="D-isomer_DH_NAD-bd"/>
</dbReference>
<dbReference type="GO" id="GO:0051287">
    <property type="term" value="F:NAD binding"/>
    <property type="evidence" value="ECO:0007669"/>
    <property type="project" value="InterPro"/>
</dbReference>
<keyword evidence="1" id="KW-0560">Oxidoreductase</keyword>
<evidence type="ECO:0000259" key="3">
    <source>
        <dbReference type="Pfam" id="PF02826"/>
    </source>
</evidence>
<dbReference type="AlphaFoldDB" id="A0AAU7UAB0"/>
<dbReference type="SUPFAM" id="SSF51735">
    <property type="entry name" value="NAD(P)-binding Rossmann-fold domains"/>
    <property type="match status" value="1"/>
</dbReference>
<name>A0AAU7UAB0_9DEIO</name>
<dbReference type="InterPro" id="IPR036291">
    <property type="entry name" value="NAD(P)-bd_dom_sf"/>
</dbReference>
<proteinExistence type="predicted"/>
<dbReference type="PANTHER" id="PTHR43333">
    <property type="entry name" value="2-HACID_DH_C DOMAIN-CONTAINING PROTEIN"/>
    <property type="match status" value="1"/>
</dbReference>
<keyword evidence="2" id="KW-0520">NAD</keyword>
<dbReference type="InterPro" id="IPR029753">
    <property type="entry name" value="D-isomer_DH_CS"/>
</dbReference>
<evidence type="ECO:0000256" key="2">
    <source>
        <dbReference type="ARBA" id="ARBA00023027"/>
    </source>
</evidence>
<protein>
    <submittedName>
        <fullName evidence="4">D-2-hydroxyacid dehydrogenase</fullName>
    </submittedName>
</protein>
<dbReference type="Gene3D" id="3.40.50.720">
    <property type="entry name" value="NAD(P)-binding Rossmann-like Domain"/>
    <property type="match status" value="2"/>
</dbReference>
<dbReference type="KEGG" id="dsc:ABOD76_16445"/>
<dbReference type="RefSeq" id="WP_350243053.1">
    <property type="nucleotide sequence ID" value="NZ_CP158299.1"/>
</dbReference>
<sequence length="296" mass="31834">MRVLLPDQPPFRALHLPGLEVAYVSADHLPDGPADGLVLWGLPREARRTLLTRGGLKWVLTLTAGVDHLLPDLPEGVALYNAHTLHDDAVAQHAAALLLSAGRGLSRFRDAQREGHWGLSGSLHTLRGREVVIWGYGHIGRLLEGMLQPFGARVSGLTSRSSDEEVRAALGKADDLVLLLPGTPATRHILNAQRLEQLKPGAWVLNLGRGELIDPDALLSAVQAGQVAGAALDVTEPEPLPQDHPLWGLEQVIITPHIASTTDDLPQRGADYATTFLREMQQGGAPEGRVPTGRGY</sequence>
<accession>A0AAU7UAB0</accession>
<evidence type="ECO:0000256" key="1">
    <source>
        <dbReference type="ARBA" id="ARBA00023002"/>
    </source>
</evidence>
<dbReference type="EMBL" id="CP158299">
    <property type="protein sequence ID" value="XBV85016.1"/>
    <property type="molecule type" value="Genomic_DNA"/>
</dbReference>
<dbReference type="PANTHER" id="PTHR43333:SF1">
    <property type="entry name" value="D-ISOMER SPECIFIC 2-HYDROXYACID DEHYDROGENASE NAD-BINDING DOMAIN-CONTAINING PROTEIN"/>
    <property type="match status" value="1"/>
</dbReference>
<gene>
    <name evidence="4" type="ORF">ABOD76_16445</name>
</gene>
<dbReference type="Pfam" id="PF02826">
    <property type="entry name" value="2-Hacid_dh_C"/>
    <property type="match status" value="1"/>
</dbReference>